<feature type="compositionally biased region" description="Basic and acidic residues" evidence="1">
    <location>
        <begin position="933"/>
        <end position="951"/>
    </location>
</feature>
<feature type="compositionally biased region" description="Basic and acidic residues" evidence="1">
    <location>
        <begin position="830"/>
        <end position="864"/>
    </location>
</feature>
<feature type="compositionally biased region" description="Low complexity" evidence="1">
    <location>
        <begin position="436"/>
        <end position="448"/>
    </location>
</feature>
<feature type="compositionally biased region" description="Low complexity" evidence="1">
    <location>
        <begin position="399"/>
        <end position="417"/>
    </location>
</feature>
<name>A0A9Q8T667_9PEZI</name>
<accession>A0A9Q8T667</accession>
<feature type="region of interest" description="Disordered" evidence="1">
    <location>
        <begin position="1123"/>
        <end position="1261"/>
    </location>
</feature>
<feature type="compositionally biased region" description="Basic and acidic residues" evidence="1">
    <location>
        <begin position="1153"/>
        <end position="1162"/>
    </location>
</feature>
<feature type="compositionally biased region" description="Low complexity" evidence="1">
    <location>
        <begin position="1208"/>
        <end position="1221"/>
    </location>
</feature>
<dbReference type="EMBL" id="CP019480">
    <property type="protein sequence ID" value="UQC89956.1"/>
    <property type="molecule type" value="Genomic_DNA"/>
</dbReference>
<organism evidence="2 3">
    <name type="scientific">Colletotrichum lupini</name>
    <dbReference type="NCBI Taxonomy" id="145971"/>
    <lineage>
        <taxon>Eukaryota</taxon>
        <taxon>Fungi</taxon>
        <taxon>Dikarya</taxon>
        <taxon>Ascomycota</taxon>
        <taxon>Pezizomycotina</taxon>
        <taxon>Sordariomycetes</taxon>
        <taxon>Hypocreomycetidae</taxon>
        <taxon>Glomerellales</taxon>
        <taxon>Glomerellaceae</taxon>
        <taxon>Colletotrichum</taxon>
        <taxon>Colletotrichum acutatum species complex</taxon>
    </lineage>
</organism>
<feature type="region of interest" description="Disordered" evidence="1">
    <location>
        <begin position="256"/>
        <end position="276"/>
    </location>
</feature>
<reference evidence="2" key="1">
    <citation type="journal article" date="2021" name="Mol. Plant Microbe Interact.">
        <title>Complete Genome Sequence of the Plant-Pathogenic Fungus Colletotrichum lupini.</title>
        <authorList>
            <person name="Baroncelli R."/>
            <person name="Pensec F."/>
            <person name="Da Lio D."/>
            <person name="Boufleur T."/>
            <person name="Vicente I."/>
            <person name="Sarrocco S."/>
            <person name="Picot A."/>
            <person name="Baraldi E."/>
            <person name="Sukno S."/>
            <person name="Thon M."/>
            <person name="Le Floch G."/>
        </authorList>
    </citation>
    <scope>NUCLEOTIDE SEQUENCE</scope>
    <source>
        <strain evidence="2">IMI 504893</strain>
    </source>
</reference>
<evidence type="ECO:0000256" key="1">
    <source>
        <dbReference type="SAM" id="MobiDB-lite"/>
    </source>
</evidence>
<feature type="region of interest" description="Disordered" evidence="1">
    <location>
        <begin position="1437"/>
        <end position="1468"/>
    </location>
</feature>
<gene>
    <name evidence="2" type="ORF">CLUP02_15487</name>
</gene>
<feature type="region of interest" description="Disordered" evidence="1">
    <location>
        <begin position="386"/>
        <end position="469"/>
    </location>
</feature>
<dbReference type="KEGG" id="clup:CLUP02_15487"/>
<feature type="region of interest" description="Disordered" evidence="1">
    <location>
        <begin position="1270"/>
        <end position="1289"/>
    </location>
</feature>
<keyword evidence="3" id="KW-1185">Reference proteome</keyword>
<proteinExistence type="predicted"/>
<feature type="compositionally biased region" description="Basic and acidic residues" evidence="1">
    <location>
        <begin position="879"/>
        <end position="889"/>
    </location>
</feature>
<feature type="compositionally biased region" description="Basic and acidic residues" evidence="1">
    <location>
        <begin position="541"/>
        <end position="550"/>
    </location>
</feature>
<sequence>MLIRLKLPRKPDVINEYEATIEFGLPGATDKTTVSQRSASMKAQTERRSSMHWHTGSKNSPLGCRGIPRCFLPPALLGHPVTTSAGSGQRLSTGAALHRIGVPFSTTTSPPSAQRSFFFPLFPSNPPLRTLYLDDADDEADDVRLAGRGTIRIRDSHDRIRPAIRIHETARFLRLVAPPGPYIPSTPSPNPTNHQPPSSRPSTILHTHTSRTSPSSDSSSEKPNLALPAQNIRRRMMATEATLAAPVDASVHSDPKLVSSLFSPPPQQPQPHTAGALPHRRTIPAILSEPSAEQTNDADIDSHNVGPNRAKLNGSPAVDDLENKHITGVEDQLNSADVSVSGGSDTEASRAARDGEKGHGRTSSAVKKPATFKAVSVNKTFLASKGPTISSATKPGEKTNSTSILSSSPSGTSTLSSRPRLVAKSGTGTGSSPGLKAAANGAKPAAGPDPSAVWNKNRPVPTPEPKKLTDEELKKYGIHMASRLAPESGQSAQGNWADIEDDDDDWAPETITWTDGTKTTLPHPDEVPAPPPPPEPTPAPPKEKVLEKPKSPVPPPRTTASPSIKTGGLASGKGLILKAGSAEKPTLVAKPPAPPTPVKSPWAPLPPVEKAPPPVIAGPPAPQQGARYPPRDHATNNNVPPYHAKEIAADDFNRSAWREGGPPGGNRELFNSQSGRYEPVPADRRGSFRSDVHPRQPAVLQRPSQSDHPEPSAAFQTSRNSVPDGPMGRRRGSSVASGGSGSYLQRPGKGHELPGPPQDLLSARRGSMAGSVESPMSPRNFSPSGLQHGPRMHGNQQWQPRPSPGTNHATLHSAGPQTDGRPAPPPPMARLEEDLEMQKKVMREKRELAMQRRREEEAREEAARKARIAAKLEAMGPAPERKSDKKEASPESSNAAPAQAQSRQDGSTAQEAGSQPPAAGPDTSAAPSTPANAKDKPYGERRVTAGGEHARRPSGSEARQPNSWVAPTPQQERLPTWGAAAAGPQAPRNVWGSPNNDRGLGNGTFNTDLGRLPEPQAAGKGPAPIAPPSAQRAQVQIPPVTQARPTTGNAREVNEMRNRWAHSVLEGDKIVLDEKRSQRLERDRSLVERGLTIEQAQATIKDTWRPSGDGRRDPAHVIHHDVRAAGSVDHSSVLPPTGPSAATQSRSSSRFFPPRDNRHDSTASHAEPSRPNSPSPPPPDMLGHPAFDGDAMHPHVSLPRPHPVVKLPPSAAAAQSAAPRSTGPFAWATPAGYKDGPGTHGRGPHQQNHVSQRSQDSAGNENWQDRINNLLTGRKPNSPPKAPGVEPVTKSALDYSGHYNPATVSLPRSATQNVSDDVKSFTTKPPAEECFEEQEMGSLPRIHLPHKTPEAAWQPAAAPIKPLPRRFWVSDVETVRSLWFPHEMSTSGSVYRILLPGMAGVVVGSEDRARIIVAARDGSLRIPVKEAVRHLPPAEEAAVATADAGPRTGPAGLRPRRQPKSSGSINGRRTPHKYCSACCYCGMPELLRHER</sequence>
<feature type="compositionally biased region" description="Pro residues" evidence="1">
    <location>
        <begin position="1171"/>
        <end position="1180"/>
    </location>
</feature>
<feature type="compositionally biased region" description="Polar residues" evidence="1">
    <location>
        <begin position="1245"/>
        <end position="1261"/>
    </location>
</feature>
<feature type="compositionally biased region" description="Polar residues" evidence="1">
    <location>
        <begin position="903"/>
        <end position="913"/>
    </location>
</feature>
<evidence type="ECO:0000313" key="3">
    <source>
        <dbReference type="Proteomes" id="UP000830671"/>
    </source>
</evidence>
<feature type="compositionally biased region" description="Basic and acidic residues" evidence="1">
    <location>
        <begin position="681"/>
        <end position="694"/>
    </location>
</feature>
<feature type="compositionally biased region" description="Basic and acidic residues" evidence="1">
    <location>
        <begin position="643"/>
        <end position="657"/>
    </location>
</feature>
<feature type="compositionally biased region" description="Basic and acidic residues" evidence="1">
    <location>
        <begin position="347"/>
        <end position="359"/>
    </location>
</feature>
<dbReference type="GeneID" id="73349421"/>
<feature type="compositionally biased region" description="Pro residues" evidence="1">
    <location>
        <begin position="527"/>
        <end position="540"/>
    </location>
</feature>
<evidence type="ECO:0000313" key="2">
    <source>
        <dbReference type="EMBL" id="UQC89956.1"/>
    </source>
</evidence>
<dbReference type="RefSeq" id="XP_049151557.1">
    <property type="nucleotide sequence ID" value="XM_049294411.1"/>
</dbReference>
<dbReference type="Proteomes" id="UP000830671">
    <property type="component" value="Chromosome 8"/>
</dbReference>
<feature type="compositionally biased region" description="Polar residues" evidence="1">
    <location>
        <begin position="332"/>
        <end position="346"/>
    </location>
</feature>
<feature type="region of interest" description="Disordered" evidence="1">
    <location>
        <begin position="178"/>
        <end position="224"/>
    </location>
</feature>
<feature type="compositionally biased region" description="Acidic residues" evidence="1">
    <location>
        <begin position="498"/>
        <end position="507"/>
    </location>
</feature>
<feature type="compositionally biased region" description="Low complexity" evidence="1">
    <location>
        <begin position="890"/>
        <end position="902"/>
    </location>
</feature>
<feature type="compositionally biased region" description="Pro residues" evidence="1">
    <location>
        <begin position="178"/>
        <end position="190"/>
    </location>
</feature>
<feature type="region of interest" description="Disordered" evidence="1">
    <location>
        <begin position="291"/>
        <end position="367"/>
    </location>
</feature>
<feature type="region of interest" description="Disordered" evidence="1">
    <location>
        <begin position="483"/>
        <end position="1052"/>
    </location>
</feature>
<feature type="compositionally biased region" description="Pro residues" evidence="1">
    <location>
        <begin position="591"/>
        <end position="622"/>
    </location>
</feature>
<feature type="compositionally biased region" description="Polar residues" evidence="1">
    <location>
        <begin position="794"/>
        <end position="810"/>
    </location>
</feature>
<protein>
    <submittedName>
        <fullName evidence="2">Uncharacterized protein</fullName>
    </submittedName>
</protein>
<feature type="compositionally biased region" description="Polar residues" evidence="1">
    <location>
        <begin position="957"/>
        <end position="973"/>
    </location>
</feature>